<proteinExistence type="predicted"/>
<reference evidence="2 3" key="1">
    <citation type="journal article" date="2021" name="bioRxiv">
        <title>Chromosome-scale and haplotype-resolved genome assembly of a tetraploid potato cultivar.</title>
        <authorList>
            <person name="Sun H."/>
            <person name="Jiao W.-B."/>
            <person name="Krause K."/>
            <person name="Campoy J.A."/>
            <person name="Goel M."/>
            <person name="Folz-Donahue K."/>
            <person name="Kukat C."/>
            <person name="Huettel B."/>
            <person name="Schneeberger K."/>
        </authorList>
    </citation>
    <scope>NUCLEOTIDE SEQUENCE [LARGE SCALE GENOMIC DNA]</scope>
    <source>
        <strain evidence="2">SolTubOtavaFocal</strain>
        <tissue evidence="2">Leaves</tissue>
    </source>
</reference>
<dbReference type="Proteomes" id="UP000826656">
    <property type="component" value="Unassembled WGS sequence"/>
</dbReference>
<organism evidence="2 3">
    <name type="scientific">Solanum tuberosum</name>
    <name type="common">Potato</name>
    <dbReference type="NCBI Taxonomy" id="4113"/>
    <lineage>
        <taxon>Eukaryota</taxon>
        <taxon>Viridiplantae</taxon>
        <taxon>Streptophyta</taxon>
        <taxon>Embryophyta</taxon>
        <taxon>Tracheophyta</taxon>
        <taxon>Spermatophyta</taxon>
        <taxon>Magnoliopsida</taxon>
        <taxon>eudicotyledons</taxon>
        <taxon>Gunneridae</taxon>
        <taxon>Pentapetalae</taxon>
        <taxon>asterids</taxon>
        <taxon>lamiids</taxon>
        <taxon>Solanales</taxon>
        <taxon>Solanaceae</taxon>
        <taxon>Solanoideae</taxon>
        <taxon>Solaneae</taxon>
        <taxon>Solanum</taxon>
    </lineage>
</organism>
<dbReference type="EMBL" id="JAIVGD010000028">
    <property type="protein sequence ID" value="KAH0738837.1"/>
    <property type="molecule type" value="Genomic_DNA"/>
</dbReference>
<keyword evidence="3" id="KW-1185">Reference proteome</keyword>
<evidence type="ECO:0000313" key="2">
    <source>
        <dbReference type="EMBL" id="KAH0738837.1"/>
    </source>
</evidence>
<sequence length="127" mass="14638">MNERVYSDASYPYVDKRGNCRNLPNEKKTKIKGFKKVDNLDLDKKRIEELIRKQPISGCVKLVDNFQGHLGKDIYMGQTEEEIHFEKLLKSGNQSFVERHAVLIVGFGVGNGIEYYLIKTSWGVKWG</sequence>
<evidence type="ECO:0000259" key="1">
    <source>
        <dbReference type="Pfam" id="PF00112"/>
    </source>
</evidence>
<comment type="caution">
    <text evidence="2">The sequence shown here is derived from an EMBL/GenBank/DDBJ whole genome shotgun (WGS) entry which is preliminary data.</text>
</comment>
<dbReference type="InterPro" id="IPR000668">
    <property type="entry name" value="Peptidase_C1A_C"/>
</dbReference>
<dbReference type="SUPFAM" id="SSF54001">
    <property type="entry name" value="Cysteine proteinases"/>
    <property type="match status" value="1"/>
</dbReference>
<name>A0ABQ7TVT7_SOLTU</name>
<evidence type="ECO:0000313" key="3">
    <source>
        <dbReference type="Proteomes" id="UP000826656"/>
    </source>
</evidence>
<dbReference type="Gene3D" id="3.90.70.10">
    <property type="entry name" value="Cysteine proteinases"/>
    <property type="match status" value="1"/>
</dbReference>
<dbReference type="InterPro" id="IPR038765">
    <property type="entry name" value="Papain-like_cys_pep_sf"/>
</dbReference>
<protein>
    <recommendedName>
        <fullName evidence="1">Peptidase C1A papain C-terminal domain-containing protein</fullName>
    </recommendedName>
</protein>
<gene>
    <name evidence="2" type="ORF">KY290_037542</name>
</gene>
<feature type="domain" description="Peptidase C1A papain C-terminal" evidence="1">
    <location>
        <begin position="3"/>
        <end position="127"/>
    </location>
</feature>
<dbReference type="Pfam" id="PF00112">
    <property type="entry name" value="Peptidase_C1"/>
    <property type="match status" value="1"/>
</dbReference>
<accession>A0ABQ7TVT7</accession>